<evidence type="ECO:0000313" key="2">
    <source>
        <dbReference type="EMBL" id="GIY13148.1"/>
    </source>
</evidence>
<proteinExistence type="predicted"/>
<keyword evidence="1" id="KW-0732">Signal</keyword>
<keyword evidence="3" id="KW-1185">Reference proteome</keyword>
<name>A0AAV4QSW1_9ARAC</name>
<organism evidence="2 3">
    <name type="scientific">Caerostris darwini</name>
    <dbReference type="NCBI Taxonomy" id="1538125"/>
    <lineage>
        <taxon>Eukaryota</taxon>
        <taxon>Metazoa</taxon>
        <taxon>Ecdysozoa</taxon>
        <taxon>Arthropoda</taxon>
        <taxon>Chelicerata</taxon>
        <taxon>Arachnida</taxon>
        <taxon>Araneae</taxon>
        <taxon>Araneomorphae</taxon>
        <taxon>Entelegynae</taxon>
        <taxon>Araneoidea</taxon>
        <taxon>Araneidae</taxon>
        <taxon>Caerostris</taxon>
    </lineage>
</organism>
<evidence type="ECO:0000313" key="3">
    <source>
        <dbReference type="Proteomes" id="UP001054837"/>
    </source>
</evidence>
<sequence>MGYMSSIAVLLWCAHYFFISIHTHAQMRNSYARESQVTTKYALQDDGVKKINNNYMAKTKHFRDIYPINKLNENNEHNLTMEQKIHNKERLVQKIDSSNIPFGSRLRSKSSEVFKSDFKSVPAEISTLKPITFDYSERPTYTKSVESFAKRAPKSHYEYTDSINFPVLNVQNRDVNTNYKRFKDNENFSILRTDVPFYPVGAEYEPERIVKSNSSKRDSQVILNKNALTASGNFNENNKLIKPVEYPKDSFLSESEIKVLDQVVSSPNLTSLQKDGLNIFQEQYPNNRNFKWYQTIPQVSSHVNPVYNAVYNPVGSKSESSVSSKPQQHTSILSSKLMHKFPIGFQINSESNQNTIESHKSNKVHQQQKQKSLSTIAQYNRPTTIYSLPTRNQHFNITQLQNEKSHATANNYIASQKTLDEKLKYNPKLSDEDAGKESPVIPVKQAQTINSKTLKTNDSIFQAISTKQPIILASKQSLLSKNNTLKIASPSKNNTSFSSSKSFISLPMSTIFDTSNENGQYYHYVMNIGQNKMPRRIRVNSVNLFKLLNQTDLRKRIKASKQLPEKIDRFYNHNKSNKINNASVIIDKENKIINETLKSDLKVNGSLTDSSKILKGIPKVYLAGLKNKYFIQNNVSKINEQTITIDRKKESQEQSIQRQIEMVTTTMIPVSEQYTTSTILGDLFGMNTTSDNQPSEVSEFQNQKSILDEHVLGITFTTESPESFTSKIEVFQTDSIVRPPLQQGTESTSFLEDLFAINTSDNTIAETSEKGSLDTLKAENLTDEIMKEILNITEPEMLNTENYNIQTTSTEKPATEQYTTSSFLSDFFEINTTPSILTEDVADNIPVIGDSHNETEENFGSLFITIPQTSLSSVFVEDIKNGTNESYTHIPNNESLFSEISTLDSDINTEFLISNKMNNSLELLSKNISSYETTAKNTNFVYETINSSRISDSNLQNSLSYEQNNFGDANVNKMNINKSISGQHAPILLADILEILNNSSEINTETFNDTAHNDSITLKTHVADFSLNSQEKTFEVGNKSKLEIDPTNFKIVKPLLELLIENAEESGLNIPIVIRVINQTKENGIPVENGTSMENGIPMENGTPIENQSANINEDLNSKNFTNKEYPNDLSNNTKLNNERLNSETISEKEDELSNTTNVFKNIDINSKEQDTTVIPSVKLHSIDDDINADLQILTPAKENNLHPISKEFQDTKYSLGEPNNTFSTEELETFNANNNEIKFEETSDTQFQNAGEHTLILPDHSYIFYPSMVNNLGFQNDFDYSDIVVNEMQNYSFMKEKDFNNEENIFFNILEKASDTNIQPTYDQMQWTPLFLEDNQIEDLENSKNTMKFKTDDNRYETNGLVDPHLIFDYFIPITVKNSTDDRYQKTTNFKGYDLIPTADFIDFYPYKDVENGIQFSVEENKLPSDEFFVLNDGNSPPPGNDQKNEYIFIGNNKAIKDNILSTSFLVPSTDFHNQPIYVLDNDLPKFGTRLRQ</sequence>
<feature type="chain" id="PRO_5043988580" evidence="1">
    <location>
        <begin position="26"/>
        <end position="1494"/>
    </location>
</feature>
<accession>A0AAV4QSW1</accession>
<gene>
    <name evidence="2" type="primary">AVEN_4128_1</name>
    <name evidence="2" type="ORF">CDAR_295331</name>
</gene>
<evidence type="ECO:0000256" key="1">
    <source>
        <dbReference type="SAM" id="SignalP"/>
    </source>
</evidence>
<feature type="signal peptide" evidence="1">
    <location>
        <begin position="1"/>
        <end position="25"/>
    </location>
</feature>
<dbReference type="EMBL" id="BPLQ01005182">
    <property type="protein sequence ID" value="GIY13148.1"/>
    <property type="molecule type" value="Genomic_DNA"/>
</dbReference>
<dbReference type="Proteomes" id="UP001054837">
    <property type="component" value="Unassembled WGS sequence"/>
</dbReference>
<reference evidence="2 3" key="1">
    <citation type="submission" date="2021-06" db="EMBL/GenBank/DDBJ databases">
        <title>Caerostris darwini draft genome.</title>
        <authorList>
            <person name="Kono N."/>
            <person name="Arakawa K."/>
        </authorList>
    </citation>
    <scope>NUCLEOTIDE SEQUENCE [LARGE SCALE GENOMIC DNA]</scope>
</reference>
<comment type="caution">
    <text evidence="2">The sequence shown here is derived from an EMBL/GenBank/DDBJ whole genome shotgun (WGS) entry which is preliminary data.</text>
</comment>
<protein>
    <submittedName>
        <fullName evidence="2">Uncharacterized protein</fullName>
    </submittedName>
</protein>